<organism evidence="3 4">
    <name type="scientific">Skermanella cutis</name>
    <dbReference type="NCBI Taxonomy" id="2775420"/>
    <lineage>
        <taxon>Bacteria</taxon>
        <taxon>Pseudomonadati</taxon>
        <taxon>Pseudomonadota</taxon>
        <taxon>Alphaproteobacteria</taxon>
        <taxon>Rhodospirillales</taxon>
        <taxon>Azospirillaceae</taxon>
        <taxon>Skermanella</taxon>
    </lineage>
</organism>
<proteinExistence type="predicted"/>
<evidence type="ECO:0000259" key="2">
    <source>
        <dbReference type="PROSITE" id="PS50125"/>
    </source>
</evidence>
<dbReference type="InterPro" id="IPR029787">
    <property type="entry name" value="Nucleotide_cyclase"/>
</dbReference>
<dbReference type="PROSITE" id="PS50005">
    <property type="entry name" value="TPR"/>
    <property type="match status" value="1"/>
</dbReference>
<protein>
    <submittedName>
        <fullName evidence="3">Tetratricopeptide repeat protein</fullName>
    </submittedName>
</protein>
<dbReference type="PANTHER" id="PTHR12558">
    <property type="entry name" value="CELL DIVISION CYCLE 16,23,27"/>
    <property type="match status" value="1"/>
</dbReference>
<dbReference type="InterPro" id="IPR001054">
    <property type="entry name" value="A/G_cyclase"/>
</dbReference>
<dbReference type="SUPFAM" id="SSF48452">
    <property type="entry name" value="TPR-like"/>
    <property type="match status" value="1"/>
</dbReference>
<dbReference type="SUPFAM" id="SSF55073">
    <property type="entry name" value="Nucleotide cyclase"/>
    <property type="match status" value="1"/>
</dbReference>
<keyword evidence="3" id="KW-0614">Plasmid</keyword>
<dbReference type="RefSeq" id="WP_201082648.1">
    <property type="nucleotide sequence ID" value="NZ_CP067421.1"/>
</dbReference>
<dbReference type="PANTHER" id="PTHR12558:SF33">
    <property type="entry name" value="BLL7664 PROTEIN"/>
    <property type="match status" value="1"/>
</dbReference>
<dbReference type="Gene3D" id="3.40.50.10070">
    <property type="entry name" value="TolB, N-terminal domain"/>
    <property type="match status" value="1"/>
</dbReference>
<dbReference type="Pfam" id="PF13431">
    <property type="entry name" value="TPR_17"/>
    <property type="match status" value="1"/>
</dbReference>
<evidence type="ECO:0000313" key="4">
    <source>
        <dbReference type="Proteomes" id="UP000595197"/>
    </source>
</evidence>
<reference evidence="3" key="1">
    <citation type="submission" date="2021-02" db="EMBL/GenBank/DDBJ databases">
        <title>Skermanella TT6 skin isolate.</title>
        <authorList>
            <person name="Lee K."/>
            <person name="Ganzorig M."/>
        </authorList>
    </citation>
    <scope>NUCLEOTIDE SEQUENCE</scope>
    <source>
        <strain evidence="3">TT6</strain>
    </source>
</reference>
<keyword evidence="1" id="KW-0802">TPR repeat</keyword>
<dbReference type="Pfam" id="PF00211">
    <property type="entry name" value="Guanylate_cyc"/>
    <property type="match status" value="1"/>
</dbReference>
<geneLocation type="plasmid" evidence="3 4">
    <name>pTT6-1</name>
</geneLocation>
<dbReference type="Proteomes" id="UP000595197">
    <property type="component" value="Plasmid pTT6-1"/>
</dbReference>
<keyword evidence="4" id="KW-1185">Reference proteome</keyword>
<dbReference type="CDD" id="cd07302">
    <property type="entry name" value="CHD"/>
    <property type="match status" value="1"/>
</dbReference>
<dbReference type="PROSITE" id="PS50125">
    <property type="entry name" value="GUANYLATE_CYCLASE_2"/>
    <property type="match status" value="1"/>
</dbReference>
<accession>A0ABX7BG79</accession>
<dbReference type="InterPro" id="IPR019734">
    <property type="entry name" value="TPR_rpt"/>
</dbReference>
<name>A0ABX7BG79_9PROT</name>
<dbReference type="Gene3D" id="1.25.40.10">
    <property type="entry name" value="Tetratricopeptide repeat domain"/>
    <property type="match status" value="1"/>
</dbReference>
<sequence>MTDVQKLRRKLTAVMVADMKGYSCMVRDDEEASYWSTAECLDVFRREISSNCGRIIRVAGDGLLAEFDSIVVAVEVAIAVQKQISLIPNRHRENNFRPQFRIGVNVGDVIDVDGMLHGDAVNIAARLEAFADPGAICISDVAYNMLKNKLKCGFRYLGEHNLKNIAEPVGVYQIHFDNEADRRRPTMRPLTSARTHSAKPSICVRPFVSLQQRSQCDSFSDGMTEDVIVNLSRFHELSVTSRDTAMMFHDRGVTNAELAQRINVQYVVDGCIRRQKGRLRMTVQLVDALSNQVVWSDQFDENMHDVFIVQQTLTSRLVSKLPIRIEQAEQSKAFRVHSERLEAYHCYLRGNFLLYQYGRASNEEAKTFFRKAMDLDPSFARAHATLSRAFHFDWRYGWCTDPDQALRTALESARTAVALDSTDARGYAEMGFAYLYLKQQKPSICAYERALSLNPNDADVLADYADALSYVNRADDAIACVLRAIELNPYHPDWYLWNLADVYFVMGDYAQAIQTVNRMNNPSECYRLLAACYALSGAIEEAQFFGVRVLEQHPEFTVEQWVDKQPDTVPEVSQRFARGLLLAGLP</sequence>
<dbReference type="SMART" id="SM00028">
    <property type="entry name" value="TPR"/>
    <property type="match status" value="4"/>
</dbReference>
<dbReference type="EMBL" id="CP067421">
    <property type="protein sequence ID" value="QQP93208.1"/>
    <property type="molecule type" value="Genomic_DNA"/>
</dbReference>
<evidence type="ECO:0000313" key="3">
    <source>
        <dbReference type="EMBL" id="QQP93208.1"/>
    </source>
</evidence>
<gene>
    <name evidence="3" type="ORF">IGS68_29230</name>
</gene>
<evidence type="ECO:0000256" key="1">
    <source>
        <dbReference type="PROSITE-ProRule" id="PRU00339"/>
    </source>
</evidence>
<feature type="domain" description="Guanylate cyclase" evidence="2">
    <location>
        <begin position="13"/>
        <end position="128"/>
    </location>
</feature>
<dbReference type="InterPro" id="IPR011990">
    <property type="entry name" value="TPR-like_helical_dom_sf"/>
</dbReference>
<dbReference type="Gene3D" id="3.30.70.1230">
    <property type="entry name" value="Nucleotide cyclase"/>
    <property type="match status" value="1"/>
</dbReference>
<feature type="repeat" description="TPR" evidence="1">
    <location>
        <begin position="424"/>
        <end position="457"/>
    </location>
</feature>